<proteinExistence type="predicted"/>
<evidence type="ECO:0000313" key="2">
    <source>
        <dbReference type="Proteomes" id="UP000279833"/>
    </source>
</evidence>
<sequence>MALLSPSMAFGWSRWNSECHDDHTIIVTAVEHIDHEDSVDEFHADFYHMYMDFGCDEGKRRVEEIDLKYFKTVNKLLQATRLLVFS</sequence>
<protein>
    <submittedName>
        <fullName evidence="3">OTU domain-containing protein</fullName>
    </submittedName>
</protein>
<evidence type="ECO:0000313" key="1">
    <source>
        <dbReference type="EMBL" id="VDP59222.1"/>
    </source>
</evidence>
<dbReference type="InterPro" id="IPR023247">
    <property type="entry name" value="IC97/Dnai7-like"/>
</dbReference>
<reference evidence="1 2" key="2">
    <citation type="submission" date="2018-11" db="EMBL/GenBank/DDBJ databases">
        <authorList>
            <consortium name="Pathogen Informatics"/>
        </authorList>
    </citation>
    <scope>NUCLEOTIDE SEQUENCE [LARGE SCALE GENOMIC DNA]</scope>
    <source>
        <strain evidence="1">Dakar</strain>
        <strain evidence="2">Dakar, Senegal</strain>
    </source>
</reference>
<dbReference type="EMBL" id="UZAK01037614">
    <property type="protein sequence ID" value="VDP59222.1"/>
    <property type="molecule type" value="Genomic_DNA"/>
</dbReference>
<dbReference type="GO" id="GO:0048487">
    <property type="term" value="F:beta-tubulin binding"/>
    <property type="evidence" value="ECO:0007669"/>
    <property type="project" value="TreeGrafter"/>
</dbReference>
<dbReference type="PANTHER" id="PTHR20929">
    <property type="entry name" value="LUNG ADENOMA SUSCEPTIBILITY 1-RELATED"/>
    <property type="match status" value="1"/>
</dbReference>
<accession>A0A183KK65</accession>
<gene>
    <name evidence="1" type="ORF">SCUD_LOCUS15427</name>
</gene>
<dbReference type="Proteomes" id="UP000279833">
    <property type="component" value="Unassembled WGS sequence"/>
</dbReference>
<dbReference type="AlphaFoldDB" id="A0A183KK65"/>
<keyword evidence="2" id="KW-1185">Reference proteome</keyword>
<name>A0A183KK65_9TREM</name>
<dbReference type="GO" id="GO:0005930">
    <property type="term" value="C:axoneme"/>
    <property type="evidence" value="ECO:0007669"/>
    <property type="project" value="TreeGrafter"/>
</dbReference>
<reference evidence="3" key="1">
    <citation type="submission" date="2016-06" db="UniProtKB">
        <authorList>
            <consortium name="WormBaseParasite"/>
        </authorList>
    </citation>
    <scope>IDENTIFICATION</scope>
</reference>
<dbReference type="WBParaSite" id="SCUD_0001542901-mRNA-1">
    <property type="protein sequence ID" value="SCUD_0001542901-mRNA-1"/>
    <property type="gene ID" value="SCUD_0001542901"/>
</dbReference>
<dbReference type="PANTHER" id="PTHR20929:SF11">
    <property type="entry name" value="DYNEIN AXONEMAL INTERMEDIATE CHAIN 7"/>
    <property type="match status" value="1"/>
</dbReference>
<dbReference type="GO" id="GO:0008017">
    <property type="term" value="F:microtubule binding"/>
    <property type="evidence" value="ECO:0007669"/>
    <property type="project" value="TreeGrafter"/>
</dbReference>
<organism evidence="3">
    <name type="scientific">Schistosoma curassoni</name>
    <dbReference type="NCBI Taxonomy" id="6186"/>
    <lineage>
        <taxon>Eukaryota</taxon>
        <taxon>Metazoa</taxon>
        <taxon>Spiralia</taxon>
        <taxon>Lophotrochozoa</taxon>
        <taxon>Platyhelminthes</taxon>
        <taxon>Trematoda</taxon>
        <taxon>Digenea</taxon>
        <taxon>Strigeidida</taxon>
        <taxon>Schistosomatoidea</taxon>
        <taxon>Schistosomatidae</taxon>
        <taxon>Schistosoma</taxon>
    </lineage>
</organism>
<evidence type="ECO:0000313" key="3">
    <source>
        <dbReference type="WBParaSite" id="SCUD_0001542901-mRNA-1"/>
    </source>
</evidence>